<keyword evidence="1" id="KW-0812">Transmembrane</keyword>
<protein>
    <submittedName>
        <fullName evidence="3">DUF58 domain-containing protein</fullName>
    </submittedName>
</protein>
<comment type="caution">
    <text evidence="3">The sequence shown here is derived from an EMBL/GenBank/DDBJ whole genome shotgun (WGS) entry which is preliminary data.</text>
</comment>
<dbReference type="EMBL" id="JAMQBK010000008">
    <property type="protein sequence ID" value="MCM2369402.1"/>
    <property type="molecule type" value="Genomic_DNA"/>
</dbReference>
<dbReference type="Pfam" id="PF01882">
    <property type="entry name" value="DUF58"/>
    <property type="match status" value="1"/>
</dbReference>
<feature type="domain" description="DUF58" evidence="2">
    <location>
        <begin position="216"/>
        <end position="301"/>
    </location>
</feature>
<gene>
    <name evidence="3" type="ORF">NB063_02075</name>
</gene>
<keyword evidence="1" id="KW-0472">Membrane</keyword>
<evidence type="ECO:0000313" key="3">
    <source>
        <dbReference type="EMBL" id="MCM2369402.1"/>
    </source>
</evidence>
<sequence length="412" mass="46015">MNWEWSFVYRYSRFLWLFRFTTAGKWLCAGLIFSAMIGSASVETPIYQVFCALTAFFFIDRFVGAATRPRLEVLHDFPDRTTAGESFHANLTIINRGKRAAYDVGVAIFGLPADIEMLEPETTFAEIAAGDSLTTSLPMRACRRGVHILPRPRAFSTFPFHLFRDGRCESEKPTLLVLPSFQPLFGLDLPVGARYQPGGVALTSNIGESPEYIGNREYVSGDSARRIDYRSWARLGRPIVREYHEEYYCRVALVLDTFVPPGRKPAKEGFLDLEAAISLSAAIADALSRSEYLIDLFAAGPELYVFRSGRHTAHFDNVLEIVAGVDACRKNPFGTVAPALADELTNISTVVGVFLDWDESRRELVRVAMQRGCRVKIFIVRDGETTAPIDLDECDVVQLGIREVRDGGIESL</sequence>
<dbReference type="InterPro" id="IPR002881">
    <property type="entry name" value="DUF58"/>
</dbReference>
<evidence type="ECO:0000313" key="4">
    <source>
        <dbReference type="Proteomes" id="UP001202961"/>
    </source>
</evidence>
<organism evidence="3 4">
    <name type="scientific">Aporhodopirellula aestuarii</name>
    <dbReference type="NCBI Taxonomy" id="2950107"/>
    <lineage>
        <taxon>Bacteria</taxon>
        <taxon>Pseudomonadati</taxon>
        <taxon>Planctomycetota</taxon>
        <taxon>Planctomycetia</taxon>
        <taxon>Pirellulales</taxon>
        <taxon>Pirellulaceae</taxon>
        <taxon>Aporhodopirellula</taxon>
    </lineage>
</organism>
<evidence type="ECO:0000256" key="1">
    <source>
        <dbReference type="SAM" id="Phobius"/>
    </source>
</evidence>
<dbReference type="PANTHER" id="PTHR34351">
    <property type="entry name" value="SLR1927 PROTEIN-RELATED"/>
    <property type="match status" value="1"/>
</dbReference>
<keyword evidence="4" id="KW-1185">Reference proteome</keyword>
<proteinExistence type="predicted"/>
<dbReference type="PANTHER" id="PTHR34351:SF1">
    <property type="entry name" value="SLR1927 PROTEIN"/>
    <property type="match status" value="1"/>
</dbReference>
<dbReference type="Proteomes" id="UP001202961">
    <property type="component" value="Unassembled WGS sequence"/>
</dbReference>
<feature type="transmembrane region" description="Helical" evidence="1">
    <location>
        <begin position="46"/>
        <end position="63"/>
    </location>
</feature>
<evidence type="ECO:0000259" key="2">
    <source>
        <dbReference type="Pfam" id="PF01882"/>
    </source>
</evidence>
<reference evidence="3 4" key="1">
    <citation type="journal article" date="2022" name="Syst. Appl. Microbiol.">
        <title>Rhodopirellula aestuarii sp. nov., a novel member of the genus Rhodopirellula isolated from brackish sediments collected in the Tagus River estuary, Portugal.</title>
        <authorList>
            <person name="Vitorino I.R."/>
            <person name="Klimek D."/>
            <person name="Calusinska M."/>
            <person name="Lobo-da-Cunha A."/>
            <person name="Vasconcelos V."/>
            <person name="Lage O.M."/>
        </authorList>
    </citation>
    <scope>NUCLEOTIDE SEQUENCE [LARGE SCALE GENOMIC DNA]</scope>
    <source>
        <strain evidence="3 4">ICT_H3.1</strain>
    </source>
</reference>
<name>A0ABT0TXT4_9BACT</name>
<dbReference type="RefSeq" id="WP_250927070.1">
    <property type="nucleotide sequence ID" value="NZ_JAMQBK010000008.1"/>
</dbReference>
<accession>A0ABT0TXT4</accession>
<feature type="transmembrane region" description="Helical" evidence="1">
    <location>
        <begin position="16"/>
        <end position="40"/>
    </location>
</feature>
<keyword evidence="1" id="KW-1133">Transmembrane helix</keyword>